<dbReference type="PANTHER" id="PTHR45862">
    <property type="entry name" value="PROTEIN SGT1 HOMOLOG"/>
    <property type="match status" value="1"/>
</dbReference>
<keyword evidence="3 6" id="KW-0802">TPR repeat</keyword>
<dbReference type="InterPro" id="IPR007699">
    <property type="entry name" value="SGS_dom"/>
</dbReference>
<keyword evidence="10" id="KW-1185">Reference proteome</keyword>
<evidence type="ECO:0000256" key="6">
    <source>
        <dbReference type="PROSITE-ProRule" id="PRU00339"/>
    </source>
</evidence>
<dbReference type="SUPFAM" id="SSF48452">
    <property type="entry name" value="TPR-like"/>
    <property type="match status" value="1"/>
</dbReference>
<comment type="caution">
    <text evidence="9">The sequence shown here is derived from an EMBL/GenBank/DDBJ whole genome shotgun (WGS) entry which is preliminary data.</text>
</comment>
<dbReference type="PROSITE" id="PS50005">
    <property type="entry name" value="TPR"/>
    <property type="match status" value="1"/>
</dbReference>
<evidence type="ECO:0000259" key="7">
    <source>
        <dbReference type="PROSITE" id="PS51048"/>
    </source>
</evidence>
<dbReference type="PROSITE" id="PS51203">
    <property type="entry name" value="CS"/>
    <property type="match status" value="1"/>
</dbReference>
<comment type="similarity">
    <text evidence="1">Belongs to the SGT1 family.</text>
</comment>
<dbReference type="InterPro" id="IPR008978">
    <property type="entry name" value="HSP20-like_chaperone"/>
</dbReference>
<feature type="repeat" description="TPR" evidence="6">
    <location>
        <begin position="36"/>
        <end position="69"/>
    </location>
</feature>
<sequence>MASHLEKKAKEAFVDDNFDLAVDLYTQAISMDSNNADLYSDRAQTNIKLKNYTEAVADANKAIELDPSMAKAYLRKGHSRRICFISSVAYDRIANESGYIAKITALLLIKQRTACIKLEEYETAKVALEAGASLAQGDSRFTNLIKECDDRIAAFTFSYLLMNSSKLSEESGGASTQMTSNSAATVVSPLVGSQLPITTGVVKSAEPALNEPNQATVATPAKPKYRHEFYQKPEEVVFTIYAKGIPAKNVVIDFGEQILSIVIDVPGDNAYHFHPRLFGKIVPEKCKYEVMPTKIEIRLAKAEAIVWTSLEFTREITVLQKINVSSGVDESLWLGMGKLNQSPPLLCESDLAETNMVEHFVFYAFSRLSAELGSVTSHKPSYPSSRTKATDWDKLEAQVKKEEKEEKLDGDAAVNKLFRDIYQDADDDMKRAMSKSYLESNGTVLSTNWKDVGAKKVESTPPDGMEVKKWEY</sequence>
<dbReference type="CDD" id="cd06466">
    <property type="entry name" value="p23_CS_SGT1_like"/>
    <property type="match status" value="1"/>
</dbReference>
<dbReference type="Gene3D" id="2.60.40.790">
    <property type="match status" value="1"/>
</dbReference>
<accession>A0A7J7N4M0</accession>
<dbReference type="InterPro" id="IPR019734">
    <property type="entry name" value="TPR_rpt"/>
</dbReference>
<dbReference type="SMART" id="SM00028">
    <property type="entry name" value="TPR"/>
    <property type="match status" value="2"/>
</dbReference>
<protein>
    <recommendedName>
        <fullName evidence="4">Protein SGT1 homolog</fullName>
    </recommendedName>
    <alternativeName>
        <fullName evidence="5">Suppressor of G2 allele of SKP1 homolog</fullName>
    </alternativeName>
</protein>
<evidence type="ECO:0000259" key="8">
    <source>
        <dbReference type="PROSITE" id="PS51203"/>
    </source>
</evidence>
<name>A0A7J7N4M0_9MAGN</name>
<evidence type="ECO:0000256" key="4">
    <source>
        <dbReference type="ARBA" id="ARBA00069423"/>
    </source>
</evidence>
<evidence type="ECO:0000256" key="5">
    <source>
        <dbReference type="ARBA" id="ARBA00075471"/>
    </source>
</evidence>
<dbReference type="InterPro" id="IPR044563">
    <property type="entry name" value="Sgt1-like"/>
</dbReference>
<organism evidence="9 10">
    <name type="scientific">Kingdonia uniflora</name>
    <dbReference type="NCBI Taxonomy" id="39325"/>
    <lineage>
        <taxon>Eukaryota</taxon>
        <taxon>Viridiplantae</taxon>
        <taxon>Streptophyta</taxon>
        <taxon>Embryophyta</taxon>
        <taxon>Tracheophyta</taxon>
        <taxon>Spermatophyta</taxon>
        <taxon>Magnoliopsida</taxon>
        <taxon>Ranunculales</taxon>
        <taxon>Circaeasteraceae</taxon>
        <taxon>Kingdonia</taxon>
    </lineage>
</organism>
<dbReference type="Proteomes" id="UP000541444">
    <property type="component" value="Unassembled WGS sequence"/>
</dbReference>
<dbReference type="InterPro" id="IPR007052">
    <property type="entry name" value="CS_dom"/>
</dbReference>
<dbReference type="OrthoDB" id="1898560at2759"/>
<proteinExistence type="inferred from homology"/>
<evidence type="ECO:0000256" key="1">
    <source>
        <dbReference type="ARBA" id="ARBA00008509"/>
    </source>
</evidence>
<feature type="domain" description="SGS" evidence="7">
    <location>
        <begin position="381"/>
        <end position="472"/>
    </location>
</feature>
<keyword evidence="2" id="KW-0677">Repeat</keyword>
<evidence type="ECO:0000256" key="3">
    <source>
        <dbReference type="ARBA" id="ARBA00022803"/>
    </source>
</evidence>
<evidence type="ECO:0000313" key="10">
    <source>
        <dbReference type="Proteomes" id="UP000541444"/>
    </source>
</evidence>
<dbReference type="EMBL" id="JACGCM010001055">
    <property type="protein sequence ID" value="KAF6162151.1"/>
    <property type="molecule type" value="Genomic_DNA"/>
</dbReference>
<dbReference type="Pfam" id="PF05002">
    <property type="entry name" value="SGS"/>
    <property type="match status" value="1"/>
</dbReference>
<evidence type="ECO:0000256" key="2">
    <source>
        <dbReference type="ARBA" id="ARBA00022737"/>
    </source>
</evidence>
<dbReference type="GO" id="GO:0051087">
    <property type="term" value="F:protein-folding chaperone binding"/>
    <property type="evidence" value="ECO:0007669"/>
    <property type="project" value="InterPro"/>
</dbReference>
<evidence type="ECO:0000313" key="9">
    <source>
        <dbReference type="EMBL" id="KAF6162151.1"/>
    </source>
</evidence>
<dbReference type="Pfam" id="PF13181">
    <property type="entry name" value="TPR_8"/>
    <property type="match status" value="1"/>
</dbReference>
<dbReference type="FunFam" id="2.60.40.790:FF:000041">
    <property type="entry name" value="Protein SGT1 homolog A"/>
    <property type="match status" value="1"/>
</dbReference>
<dbReference type="PROSITE" id="PS51048">
    <property type="entry name" value="SGS"/>
    <property type="match status" value="1"/>
</dbReference>
<dbReference type="AlphaFoldDB" id="A0A7J7N4M0"/>
<reference evidence="9 10" key="1">
    <citation type="journal article" date="2020" name="IScience">
        <title>Genome Sequencing of the Endangered Kingdonia uniflora (Circaeasteraceae, Ranunculales) Reveals Potential Mechanisms of Evolutionary Specialization.</title>
        <authorList>
            <person name="Sun Y."/>
            <person name="Deng T."/>
            <person name="Zhang A."/>
            <person name="Moore M.J."/>
            <person name="Landis J.B."/>
            <person name="Lin N."/>
            <person name="Zhang H."/>
            <person name="Zhang X."/>
            <person name="Huang J."/>
            <person name="Zhang X."/>
            <person name="Sun H."/>
            <person name="Wang H."/>
        </authorList>
    </citation>
    <scope>NUCLEOTIDE SEQUENCE [LARGE SCALE GENOMIC DNA]</scope>
    <source>
        <strain evidence="9">TB1705</strain>
        <tissue evidence="9">Leaf</tissue>
    </source>
</reference>
<dbReference type="Pfam" id="PF04969">
    <property type="entry name" value="CS"/>
    <property type="match status" value="1"/>
</dbReference>
<dbReference type="Gene3D" id="1.25.40.10">
    <property type="entry name" value="Tetratricopeptide repeat domain"/>
    <property type="match status" value="1"/>
</dbReference>
<dbReference type="SUPFAM" id="SSF49764">
    <property type="entry name" value="HSP20-like chaperones"/>
    <property type="match status" value="1"/>
</dbReference>
<gene>
    <name evidence="9" type="ORF">GIB67_008280</name>
</gene>
<feature type="domain" description="CS" evidence="8">
    <location>
        <begin position="222"/>
        <end position="311"/>
    </location>
</feature>
<dbReference type="InterPro" id="IPR011990">
    <property type="entry name" value="TPR-like_helical_dom_sf"/>
</dbReference>